<evidence type="ECO:0000256" key="9">
    <source>
        <dbReference type="RuleBase" id="RU280815"/>
    </source>
</evidence>
<keyword evidence="2 9" id="KW-0245">EGF-like domain</keyword>
<comment type="caution">
    <text evidence="13">The sequence shown here is derived from an EMBL/GenBank/DDBJ whole genome shotgun (WGS) entry which is preliminary data.</text>
</comment>
<dbReference type="OrthoDB" id="5953235at2759"/>
<evidence type="ECO:0000256" key="6">
    <source>
        <dbReference type="ARBA" id="ARBA00023157"/>
    </source>
</evidence>
<evidence type="ECO:0000256" key="1">
    <source>
        <dbReference type="ARBA" id="ARBA00022473"/>
    </source>
</evidence>
<evidence type="ECO:0000256" key="2">
    <source>
        <dbReference type="ARBA" id="ARBA00022536"/>
    </source>
</evidence>
<proteinExistence type="predicted"/>
<keyword evidence="5 9" id="KW-1133">Transmembrane helix</keyword>
<feature type="region of interest" description="Disordered" evidence="10">
    <location>
        <begin position="340"/>
        <end position="362"/>
    </location>
</feature>
<comment type="subcellular location">
    <subcellularLocation>
        <location evidence="9">Membrane</location>
        <topology evidence="9">Single-pass type I membrane protein</topology>
    </subcellularLocation>
</comment>
<feature type="disulfide bond" evidence="8">
    <location>
        <begin position="201"/>
        <end position="210"/>
    </location>
</feature>
<feature type="region of interest" description="Disordered" evidence="10">
    <location>
        <begin position="238"/>
        <end position="258"/>
    </location>
</feature>
<evidence type="ECO:0000256" key="5">
    <source>
        <dbReference type="ARBA" id="ARBA00022989"/>
    </source>
</evidence>
<evidence type="ECO:0000256" key="3">
    <source>
        <dbReference type="ARBA" id="ARBA00022692"/>
    </source>
</evidence>
<dbReference type="Pfam" id="PF07657">
    <property type="entry name" value="MNNL"/>
    <property type="match status" value="1"/>
</dbReference>
<dbReference type="InterPro" id="IPR001774">
    <property type="entry name" value="DSL"/>
</dbReference>
<dbReference type="AlphaFoldDB" id="A0A3S0ZN23"/>
<evidence type="ECO:0000256" key="7">
    <source>
        <dbReference type="ARBA" id="ARBA00023180"/>
    </source>
</evidence>
<organism evidence="13 14">
    <name type="scientific">Elysia chlorotica</name>
    <name type="common">Eastern emerald elysia</name>
    <name type="synonym">Sea slug</name>
    <dbReference type="NCBI Taxonomy" id="188477"/>
    <lineage>
        <taxon>Eukaryota</taxon>
        <taxon>Metazoa</taxon>
        <taxon>Spiralia</taxon>
        <taxon>Lophotrochozoa</taxon>
        <taxon>Mollusca</taxon>
        <taxon>Gastropoda</taxon>
        <taxon>Heterobranchia</taxon>
        <taxon>Euthyneura</taxon>
        <taxon>Panpulmonata</taxon>
        <taxon>Sacoglossa</taxon>
        <taxon>Placobranchoidea</taxon>
        <taxon>Plakobranchidae</taxon>
        <taxon>Elysia</taxon>
    </lineage>
</organism>
<keyword evidence="9 11" id="KW-0472">Membrane</keyword>
<comment type="caution">
    <text evidence="8">Lacks conserved residue(s) required for the propagation of feature annotation.</text>
</comment>
<gene>
    <name evidence="13" type="ORF">EGW08_009376</name>
</gene>
<keyword evidence="4 9" id="KW-0677">Repeat</keyword>
<evidence type="ECO:0000259" key="12">
    <source>
        <dbReference type="PROSITE" id="PS51051"/>
    </source>
</evidence>
<dbReference type="InterPro" id="IPR011651">
    <property type="entry name" value="Notch_ligand_N"/>
</dbReference>
<evidence type="ECO:0000256" key="11">
    <source>
        <dbReference type="SAM" id="Phobius"/>
    </source>
</evidence>
<dbReference type="EMBL" id="RQTK01000268">
    <property type="protein sequence ID" value="RUS82854.1"/>
    <property type="molecule type" value="Genomic_DNA"/>
</dbReference>
<sequence length="362" mass="39006">MGLHHAAAQTNMITGLRYRNFSNPLGSLADGSCCDDPALTAPNCPPDQCDVSFTPCASYSGGGGTVTKCGAYHTDPTPTMVDNNSFALNQVIGNVRGKPVLNMKVFLSEFSPLDIQFTIVAEDVTRSGRALIAEFSFVVDWLDSSFSQTDHWRPLLLRDAGAELGVDVVRQCFIEWFGPTCSVHCRPTARYSCLEDGTKLCAPGWYGPHCDDDQTTSTTVQTSTLNININTFSTSAAYQTSSTEPPNSTTAPKNISFPSMTVTLNPRNSSVRLSQTNVSSNQTSNLPRSNAMFNLPGNNLSVRTVVAISASVGLVVFGASLGAVVYQLWNLKKRRRGQKVGLSPSLSFHGEKSPTINTMTKP</sequence>
<dbReference type="GO" id="GO:0007219">
    <property type="term" value="P:Notch signaling pathway"/>
    <property type="evidence" value="ECO:0007669"/>
    <property type="project" value="InterPro"/>
</dbReference>
<feature type="domain" description="DSL" evidence="12">
    <location>
        <begin position="170"/>
        <end position="210"/>
    </location>
</feature>
<feature type="disulfide bond" evidence="8">
    <location>
        <begin position="172"/>
        <end position="181"/>
    </location>
</feature>
<reference evidence="13 14" key="1">
    <citation type="submission" date="2019-01" db="EMBL/GenBank/DDBJ databases">
        <title>A draft genome assembly of the solar-powered sea slug Elysia chlorotica.</title>
        <authorList>
            <person name="Cai H."/>
            <person name="Li Q."/>
            <person name="Fang X."/>
            <person name="Li J."/>
            <person name="Curtis N.E."/>
            <person name="Altenburger A."/>
            <person name="Shibata T."/>
            <person name="Feng M."/>
            <person name="Maeda T."/>
            <person name="Schwartz J.A."/>
            <person name="Shigenobu S."/>
            <person name="Lundholm N."/>
            <person name="Nishiyama T."/>
            <person name="Yang H."/>
            <person name="Hasebe M."/>
            <person name="Li S."/>
            <person name="Pierce S.K."/>
            <person name="Wang J."/>
        </authorList>
    </citation>
    <scope>NUCLEOTIDE SEQUENCE [LARGE SCALE GENOMIC DNA]</scope>
    <source>
        <strain evidence="13">EC2010</strain>
        <tissue evidence="13">Whole organism of an adult</tissue>
    </source>
</reference>
<evidence type="ECO:0000256" key="4">
    <source>
        <dbReference type="ARBA" id="ARBA00022737"/>
    </source>
</evidence>
<keyword evidence="9" id="KW-0732">Signal</keyword>
<evidence type="ECO:0000256" key="10">
    <source>
        <dbReference type="SAM" id="MobiDB-lite"/>
    </source>
</evidence>
<evidence type="ECO:0000256" key="8">
    <source>
        <dbReference type="PROSITE-ProRule" id="PRU00377"/>
    </source>
</evidence>
<keyword evidence="7" id="KW-0325">Glycoprotein</keyword>
<dbReference type="GO" id="GO:0016020">
    <property type="term" value="C:membrane"/>
    <property type="evidence" value="ECO:0007669"/>
    <property type="project" value="UniProtKB-SubCell"/>
</dbReference>
<evidence type="ECO:0000313" key="13">
    <source>
        <dbReference type="EMBL" id="RUS82854.1"/>
    </source>
</evidence>
<dbReference type="Proteomes" id="UP000271974">
    <property type="component" value="Unassembled WGS sequence"/>
</dbReference>
<keyword evidence="14" id="KW-1185">Reference proteome</keyword>
<dbReference type="SMART" id="SM00051">
    <property type="entry name" value="DSL"/>
    <property type="match status" value="1"/>
</dbReference>
<keyword evidence="1 9" id="KW-0217">Developmental protein</keyword>
<feature type="transmembrane region" description="Helical" evidence="11">
    <location>
        <begin position="305"/>
        <end position="329"/>
    </location>
</feature>
<protein>
    <recommendedName>
        <fullName evidence="9">Delta-like protein</fullName>
    </recommendedName>
</protein>
<keyword evidence="3 9" id="KW-0812">Transmembrane</keyword>
<dbReference type="PROSITE" id="PS51051">
    <property type="entry name" value="DSL"/>
    <property type="match status" value="1"/>
</dbReference>
<accession>A0A3S0ZN23</accession>
<comment type="function">
    <text evidence="9">Putative Notch ligand involved in the mediation of Notch signaling.</text>
</comment>
<name>A0A3S0ZN23_ELYCH</name>
<dbReference type="Gene3D" id="2.10.25.140">
    <property type="match status" value="1"/>
</dbReference>
<dbReference type="Pfam" id="PF01414">
    <property type="entry name" value="DSL"/>
    <property type="match status" value="1"/>
</dbReference>
<dbReference type="Gene3D" id="2.60.40.3510">
    <property type="match status" value="1"/>
</dbReference>
<keyword evidence="6 8" id="KW-1015">Disulfide bond</keyword>
<evidence type="ECO:0000313" key="14">
    <source>
        <dbReference type="Proteomes" id="UP000271974"/>
    </source>
</evidence>